<evidence type="ECO:0000256" key="1">
    <source>
        <dbReference type="SAM" id="Phobius"/>
    </source>
</evidence>
<evidence type="ECO:0000313" key="3">
    <source>
        <dbReference type="Proteomes" id="UP000494206"/>
    </source>
</evidence>
<accession>A0A8S1ECS0</accession>
<name>A0A8S1ECS0_9PELO</name>
<dbReference type="Pfam" id="PF10318">
    <property type="entry name" value="7TM_GPCR_Srh"/>
    <property type="match status" value="1"/>
</dbReference>
<feature type="transmembrane region" description="Helical" evidence="1">
    <location>
        <begin position="204"/>
        <end position="224"/>
    </location>
</feature>
<keyword evidence="1" id="KW-0472">Membrane</keyword>
<keyword evidence="3" id="KW-1185">Reference proteome</keyword>
<proteinExistence type="predicted"/>
<comment type="caution">
    <text evidence="2">The sequence shown here is derived from an EMBL/GenBank/DDBJ whole genome shotgun (WGS) entry which is preliminary data.</text>
</comment>
<dbReference type="PANTHER" id="PTHR46891">
    <property type="entry name" value="SERPENTINE RECEPTOR, CLASS H-RELATED"/>
    <property type="match status" value="1"/>
</dbReference>
<feature type="transmembrane region" description="Helical" evidence="1">
    <location>
        <begin position="53"/>
        <end position="78"/>
    </location>
</feature>
<keyword evidence="1" id="KW-0812">Transmembrane</keyword>
<evidence type="ECO:0008006" key="4">
    <source>
        <dbReference type="Google" id="ProtNLM"/>
    </source>
</evidence>
<organism evidence="2 3">
    <name type="scientific">Caenorhabditis bovis</name>
    <dbReference type="NCBI Taxonomy" id="2654633"/>
    <lineage>
        <taxon>Eukaryota</taxon>
        <taxon>Metazoa</taxon>
        <taxon>Ecdysozoa</taxon>
        <taxon>Nematoda</taxon>
        <taxon>Chromadorea</taxon>
        <taxon>Rhabditida</taxon>
        <taxon>Rhabditina</taxon>
        <taxon>Rhabditomorpha</taxon>
        <taxon>Rhabditoidea</taxon>
        <taxon>Rhabditidae</taxon>
        <taxon>Peloderinae</taxon>
        <taxon>Caenorhabditis</taxon>
    </lineage>
</organism>
<reference evidence="2 3" key="1">
    <citation type="submission" date="2020-04" db="EMBL/GenBank/DDBJ databases">
        <authorList>
            <person name="Laetsch R D."/>
            <person name="Stevens L."/>
            <person name="Kumar S."/>
            <person name="Blaxter L. M."/>
        </authorList>
    </citation>
    <scope>NUCLEOTIDE SEQUENCE [LARGE SCALE GENOMIC DNA]</scope>
</reference>
<feature type="transmembrane region" description="Helical" evidence="1">
    <location>
        <begin position="245"/>
        <end position="267"/>
    </location>
</feature>
<protein>
    <recommendedName>
        <fullName evidence="4">G protein-coupled receptor</fullName>
    </recommendedName>
</protein>
<feature type="transmembrane region" description="Helical" evidence="1">
    <location>
        <begin position="20"/>
        <end position="41"/>
    </location>
</feature>
<feature type="transmembrane region" description="Helical" evidence="1">
    <location>
        <begin position="98"/>
        <end position="120"/>
    </location>
</feature>
<feature type="transmembrane region" description="Helical" evidence="1">
    <location>
        <begin position="140"/>
        <end position="160"/>
    </location>
</feature>
<sequence>MTPIPDYCSTYEVPHRFSAIALRIIAIVNVFVAGPAFYCILWHTPRGMQFYKWLLLLNQFWTALYSHIITHGLLPIMFLPFPVMYFRGWFSDLGVPPVLQLSLCTVIFNETLFSMLFLFFYRHQVLLSDNSRFKLSQNSIVRIIVANILLVFLLTASLKFNIADQEESFDKILQNWDHPPCDLWHPQRVVLMNDENIVSTLTNISPMIAMLLMICFIFHSFHLMNRREVVSAATRQKQKTFLRSLMYMAFLPSISFIFPSTYIMIAYKMSGQNTVNGN</sequence>
<gene>
    <name evidence="2" type="ORF">CBOVIS_LOCUS1812</name>
</gene>
<dbReference type="OrthoDB" id="5874478at2759"/>
<dbReference type="InterPro" id="IPR019422">
    <property type="entry name" value="7TM_GPCR_serpentine_rcpt_Srh"/>
</dbReference>
<evidence type="ECO:0000313" key="2">
    <source>
        <dbReference type="EMBL" id="CAB3398552.1"/>
    </source>
</evidence>
<dbReference type="AlphaFoldDB" id="A0A8S1ECS0"/>
<keyword evidence="1" id="KW-1133">Transmembrane helix</keyword>
<dbReference type="Proteomes" id="UP000494206">
    <property type="component" value="Unassembled WGS sequence"/>
</dbReference>
<dbReference type="EMBL" id="CADEPM010000001">
    <property type="protein sequence ID" value="CAB3398552.1"/>
    <property type="molecule type" value="Genomic_DNA"/>
</dbReference>